<dbReference type="PANTHER" id="PTHR30404:SF0">
    <property type="entry name" value="N-ACETYLMURAMOYL-L-ALANINE AMIDASE AMIC"/>
    <property type="match status" value="1"/>
</dbReference>
<dbReference type="CDD" id="cd02696">
    <property type="entry name" value="MurNAc-LAA"/>
    <property type="match status" value="1"/>
</dbReference>
<evidence type="ECO:0000313" key="4">
    <source>
        <dbReference type="Proteomes" id="UP000568877"/>
    </source>
</evidence>
<name>A0A6V8PJT3_9ACTN</name>
<protein>
    <submittedName>
        <fullName evidence="3">N-acetylmuramoyl-L-alanine amidase</fullName>
    </submittedName>
</protein>
<dbReference type="GO" id="GO:0009253">
    <property type="term" value="P:peptidoglycan catabolic process"/>
    <property type="evidence" value="ECO:0007669"/>
    <property type="project" value="InterPro"/>
</dbReference>
<sequence>MSLPKGELPPNRARRKTKVKRVTTLIVAVSVFLSMFSPWLTSTAQAAPGNYLIVLDPGDGGVVGATGPTGLQEKVVNLDIALRVRDRLVGAGYRVIMTRDSDNPVSLAQRVDIANRNNASVFVSIHTNAVSNREVHGTETYFSSRGAPYGFHLANHIQSRVVINTGSQSRGVKDGAFFVLTHTTMPAALQEGEFISNPDKEALLRTDAFRDKIAQGIFEGIVNFLNEYGAATISPTNYTYRAAYNDYQRTPSSLSPGQQVSFPFAVRNLSNFTWSSSPPNQVNLSYHLYDSRGRMVTSLNGLRSPLPRNVAPGEVVEFTATIQAPTSSGNFTIAFDMVHEGVAWFSQKGAGMERRTFSVGGVEPVAPIILAVAPSPSAPTREPSPASSTYRAAYDLEPPNSLLNTYAYCRNAVGHTAGCNTRLRGRERHTRLNGHSGR</sequence>
<dbReference type="InterPro" id="IPR002508">
    <property type="entry name" value="MurNAc-LAA_cat"/>
</dbReference>
<reference evidence="3 4" key="1">
    <citation type="journal article" date="2020" name="Front. Microbiol.">
        <title>Single-cell genomics of novel Actinobacteria with the Wood-Ljungdahl pathway discovered in a serpentinizing system.</title>
        <authorList>
            <person name="Merino N."/>
            <person name="Kawai M."/>
            <person name="Boyd E.S."/>
            <person name="Colman D.R."/>
            <person name="McGlynn S.E."/>
            <person name="Nealson K.H."/>
            <person name="Kurokawa K."/>
            <person name="Hongoh Y."/>
        </authorList>
    </citation>
    <scope>NUCLEOTIDE SEQUENCE [LARGE SCALE GENOMIC DNA]</scope>
    <source>
        <strain evidence="3 4">S42</strain>
    </source>
</reference>
<dbReference type="AlphaFoldDB" id="A0A6V8PJT3"/>
<dbReference type="EMBL" id="BLSA01000097">
    <property type="protein sequence ID" value="GFP32543.1"/>
    <property type="molecule type" value="Genomic_DNA"/>
</dbReference>
<dbReference type="GO" id="GO:0008745">
    <property type="term" value="F:N-acetylmuramoyl-L-alanine amidase activity"/>
    <property type="evidence" value="ECO:0007669"/>
    <property type="project" value="InterPro"/>
</dbReference>
<evidence type="ECO:0000313" key="3">
    <source>
        <dbReference type="EMBL" id="GFP32543.1"/>
    </source>
</evidence>
<dbReference type="InterPro" id="IPR013783">
    <property type="entry name" value="Ig-like_fold"/>
</dbReference>
<dbReference type="Proteomes" id="UP000568877">
    <property type="component" value="Unassembled WGS sequence"/>
</dbReference>
<dbReference type="SUPFAM" id="SSF53187">
    <property type="entry name" value="Zn-dependent exopeptidases"/>
    <property type="match status" value="1"/>
</dbReference>
<organism evidence="3 4">
    <name type="scientific">Candidatus Hakubella thermalkaliphila</name>
    <dbReference type="NCBI Taxonomy" id="2754717"/>
    <lineage>
        <taxon>Bacteria</taxon>
        <taxon>Bacillati</taxon>
        <taxon>Actinomycetota</taxon>
        <taxon>Actinomycetota incertae sedis</taxon>
        <taxon>Candidatus Hakubellales</taxon>
        <taxon>Candidatus Hakubellaceae</taxon>
        <taxon>Candidatus Hakubella</taxon>
    </lineage>
</organism>
<evidence type="ECO:0000259" key="2">
    <source>
        <dbReference type="SMART" id="SM00646"/>
    </source>
</evidence>
<dbReference type="Gene3D" id="3.40.630.40">
    <property type="entry name" value="Zn-dependent exopeptidases"/>
    <property type="match status" value="1"/>
</dbReference>
<gene>
    <name evidence="3" type="ORF">HKBW3S42_00847</name>
</gene>
<comment type="caution">
    <text evidence="3">The sequence shown here is derived from an EMBL/GenBank/DDBJ whole genome shotgun (WGS) entry which is preliminary data.</text>
</comment>
<dbReference type="SMART" id="SM00646">
    <property type="entry name" value="Ami_3"/>
    <property type="match status" value="1"/>
</dbReference>
<accession>A0A6V8PJT3</accession>
<dbReference type="GO" id="GO:0005975">
    <property type="term" value="P:carbohydrate metabolic process"/>
    <property type="evidence" value="ECO:0007669"/>
    <property type="project" value="UniProtKB-ARBA"/>
</dbReference>
<proteinExistence type="predicted"/>
<dbReference type="Pfam" id="PF01520">
    <property type="entry name" value="Amidase_3"/>
    <property type="match status" value="1"/>
</dbReference>
<dbReference type="PANTHER" id="PTHR30404">
    <property type="entry name" value="N-ACETYLMURAMOYL-L-ALANINE AMIDASE"/>
    <property type="match status" value="1"/>
</dbReference>
<feature type="domain" description="MurNAc-LAA" evidence="2">
    <location>
        <begin position="111"/>
        <end position="222"/>
    </location>
</feature>
<dbReference type="InterPro" id="IPR050695">
    <property type="entry name" value="N-acetylmuramoyl_amidase_3"/>
</dbReference>
<evidence type="ECO:0000256" key="1">
    <source>
        <dbReference type="ARBA" id="ARBA00022801"/>
    </source>
</evidence>
<keyword evidence="1" id="KW-0378">Hydrolase</keyword>
<dbReference type="GO" id="GO:0030288">
    <property type="term" value="C:outer membrane-bounded periplasmic space"/>
    <property type="evidence" value="ECO:0007669"/>
    <property type="project" value="TreeGrafter"/>
</dbReference>
<dbReference type="Gene3D" id="2.60.40.10">
    <property type="entry name" value="Immunoglobulins"/>
    <property type="match status" value="1"/>
</dbReference>